<dbReference type="Proteomes" id="UP000036410">
    <property type="component" value="Chromosome"/>
</dbReference>
<dbReference type="GO" id="GO:0003677">
    <property type="term" value="F:DNA binding"/>
    <property type="evidence" value="ECO:0007669"/>
    <property type="project" value="UniProtKB-KW"/>
</dbReference>
<dbReference type="PANTHER" id="PTHR44846">
    <property type="entry name" value="MANNOSYL-D-GLYCERATE TRANSPORT/METABOLISM SYSTEM REPRESSOR MNGR-RELATED"/>
    <property type="match status" value="1"/>
</dbReference>
<dbReference type="Gene3D" id="3.40.1410.10">
    <property type="entry name" value="Chorismate lyase-like"/>
    <property type="match status" value="1"/>
</dbReference>
<organism evidence="6 7">
    <name type="scientific">Priestia megaterium Q3</name>
    <dbReference type="NCBI Taxonomy" id="1452722"/>
    <lineage>
        <taxon>Bacteria</taxon>
        <taxon>Bacillati</taxon>
        <taxon>Bacillota</taxon>
        <taxon>Bacilli</taxon>
        <taxon>Bacillales</taxon>
        <taxon>Bacillaceae</taxon>
        <taxon>Priestia</taxon>
    </lineage>
</organism>
<sequence length="237" mass="27296">MMPKYLQVAGQIESDITEHVYQKTNKLLTEDEYAAKYQVSRNTVRKAIEILVNKGYVYQVQGSGAFIRNHHNNGYVNLEKLQGVTNDFSDRLVENKLLDFKLINADEELAQNMGCKIGTPIYYVKRLRYVDSDPFSIETSYFNKNLVKYLDENIVKKSIYTYLRNDQQLAIGFADRVIRADYLMCEQADLLGLKENDPALVVDNTVYLINGAIFDYSQSVHHFKHVKLLKVSNMKGS</sequence>
<dbReference type="Gene3D" id="1.10.10.10">
    <property type="entry name" value="Winged helix-like DNA-binding domain superfamily/Winged helix DNA-binding domain"/>
    <property type="match status" value="1"/>
</dbReference>
<accession>A0A806TRE1</accession>
<dbReference type="FunFam" id="3.40.1410.10:FF:000008">
    <property type="entry name" value="Transcriptional regulator, GntR family"/>
    <property type="match status" value="1"/>
</dbReference>
<dbReference type="SMART" id="SM00345">
    <property type="entry name" value="HTH_GNTR"/>
    <property type="match status" value="1"/>
</dbReference>
<dbReference type="PANTHER" id="PTHR44846:SF4">
    <property type="entry name" value="HTH GNTR-TYPE DOMAIN-CONTAINING PROTEIN"/>
    <property type="match status" value="1"/>
</dbReference>
<dbReference type="RefSeq" id="WP_014460689.1">
    <property type="nucleotide sequence ID" value="NZ_CP010586.1"/>
</dbReference>
<dbReference type="CDD" id="cd07377">
    <property type="entry name" value="WHTH_GntR"/>
    <property type="match status" value="1"/>
</dbReference>
<dbReference type="InterPro" id="IPR036388">
    <property type="entry name" value="WH-like_DNA-bd_sf"/>
</dbReference>
<feature type="domain" description="HTH gntR-type" evidence="5">
    <location>
        <begin position="2"/>
        <end position="70"/>
    </location>
</feature>
<gene>
    <name evidence="6" type="primary">yydK_1</name>
    <name evidence="6" type="ORF">AS52_01712</name>
</gene>
<dbReference type="GeneID" id="48012289"/>
<dbReference type="GO" id="GO:0003700">
    <property type="term" value="F:DNA-binding transcription factor activity"/>
    <property type="evidence" value="ECO:0007669"/>
    <property type="project" value="InterPro"/>
</dbReference>
<dbReference type="GO" id="GO:0045892">
    <property type="term" value="P:negative regulation of DNA-templated transcription"/>
    <property type="evidence" value="ECO:0007669"/>
    <property type="project" value="TreeGrafter"/>
</dbReference>
<keyword evidence="2" id="KW-0805">Transcription regulation</keyword>
<evidence type="ECO:0000256" key="2">
    <source>
        <dbReference type="ARBA" id="ARBA00023015"/>
    </source>
</evidence>
<dbReference type="AlphaFoldDB" id="A0A806TRE1"/>
<dbReference type="InterPro" id="IPR000524">
    <property type="entry name" value="Tscrpt_reg_HTH_GntR"/>
</dbReference>
<dbReference type="InterPro" id="IPR028978">
    <property type="entry name" value="Chorismate_lyase_/UTRA_dom_sf"/>
</dbReference>
<evidence type="ECO:0000256" key="4">
    <source>
        <dbReference type="ARBA" id="ARBA00023163"/>
    </source>
</evidence>
<evidence type="ECO:0000256" key="1">
    <source>
        <dbReference type="ARBA" id="ARBA00022491"/>
    </source>
</evidence>
<dbReference type="SUPFAM" id="SSF46785">
    <property type="entry name" value="Winged helix' DNA-binding domain"/>
    <property type="match status" value="1"/>
</dbReference>
<dbReference type="InterPro" id="IPR050679">
    <property type="entry name" value="Bact_HTH_transcr_reg"/>
</dbReference>
<keyword evidence="4" id="KW-0804">Transcription</keyword>
<protein>
    <submittedName>
        <fullName evidence="6">Putative HTH-type transcriptional regulator YydK</fullName>
    </submittedName>
</protein>
<name>A0A806TRE1_PRIMG</name>
<dbReference type="EMBL" id="CP010586">
    <property type="protein sequence ID" value="AKP76677.1"/>
    <property type="molecule type" value="Genomic_DNA"/>
</dbReference>
<dbReference type="Pfam" id="PF07702">
    <property type="entry name" value="UTRA"/>
    <property type="match status" value="1"/>
</dbReference>
<evidence type="ECO:0000259" key="5">
    <source>
        <dbReference type="PROSITE" id="PS50949"/>
    </source>
</evidence>
<reference evidence="6 7" key="1">
    <citation type="submission" date="2015-01" db="EMBL/GenBank/DDBJ databases">
        <title>Genome sequence of bacillus megaterium Q3.</title>
        <authorList>
            <person name="Wang Y."/>
            <person name="Luo K."/>
            <person name="Bai L."/>
            <person name="Luo F."/>
        </authorList>
    </citation>
    <scope>NUCLEOTIDE SEQUENCE [LARGE SCALE GENOMIC DNA]</scope>
    <source>
        <strain evidence="6 7">Q3</strain>
    </source>
</reference>
<dbReference type="PROSITE" id="PS50949">
    <property type="entry name" value="HTH_GNTR"/>
    <property type="match status" value="1"/>
</dbReference>
<proteinExistence type="predicted"/>
<dbReference type="PRINTS" id="PR00035">
    <property type="entry name" value="HTHGNTR"/>
</dbReference>
<dbReference type="InterPro" id="IPR011663">
    <property type="entry name" value="UTRA"/>
</dbReference>
<dbReference type="SUPFAM" id="SSF64288">
    <property type="entry name" value="Chorismate lyase-like"/>
    <property type="match status" value="1"/>
</dbReference>
<evidence type="ECO:0000313" key="6">
    <source>
        <dbReference type="EMBL" id="AKP76677.1"/>
    </source>
</evidence>
<evidence type="ECO:0000256" key="3">
    <source>
        <dbReference type="ARBA" id="ARBA00023125"/>
    </source>
</evidence>
<evidence type="ECO:0000313" key="7">
    <source>
        <dbReference type="Proteomes" id="UP000036410"/>
    </source>
</evidence>
<dbReference type="Pfam" id="PF00392">
    <property type="entry name" value="GntR"/>
    <property type="match status" value="1"/>
</dbReference>
<keyword evidence="1" id="KW-0678">Repressor</keyword>
<keyword evidence="3" id="KW-0238">DNA-binding</keyword>
<dbReference type="InterPro" id="IPR036390">
    <property type="entry name" value="WH_DNA-bd_sf"/>
</dbReference>
<dbReference type="SMART" id="SM00866">
    <property type="entry name" value="UTRA"/>
    <property type="match status" value="1"/>
</dbReference>